<keyword evidence="4" id="KW-1185">Reference proteome</keyword>
<dbReference type="PANTHER" id="PTHR47992">
    <property type="entry name" value="PROTEIN PHOSPHATASE"/>
    <property type="match status" value="1"/>
</dbReference>
<proteinExistence type="predicted"/>
<dbReference type="Proteomes" id="UP000316726">
    <property type="component" value="Chromosome 2"/>
</dbReference>
<feature type="region of interest" description="Disordered" evidence="1">
    <location>
        <begin position="217"/>
        <end position="236"/>
    </location>
</feature>
<dbReference type="CDD" id="cd00143">
    <property type="entry name" value="PP2Cc"/>
    <property type="match status" value="1"/>
</dbReference>
<feature type="domain" description="PPM-type phosphatase" evidence="2">
    <location>
        <begin position="78"/>
        <end position="362"/>
    </location>
</feature>
<gene>
    <name evidence="3" type="ORF">A3770_02p12550</name>
</gene>
<dbReference type="OrthoDB" id="10264738at2759"/>
<evidence type="ECO:0000256" key="1">
    <source>
        <dbReference type="SAM" id="MobiDB-lite"/>
    </source>
</evidence>
<dbReference type="GO" id="GO:0004722">
    <property type="term" value="F:protein serine/threonine phosphatase activity"/>
    <property type="evidence" value="ECO:0007669"/>
    <property type="project" value="InterPro"/>
</dbReference>
<dbReference type="PROSITE" id="PS51746">
    <property type="entry name" value="PPM_2"/>
    <property type="match status" value="1"/>
</dbReference>
<feature type="compositionally biased region" description="Basic and acidic residues" evidence="1">
    <location>
        <begin position="218"/>
        <end position="234"/>
    </location>
</feature>
<reference evidence="3 4" key="1">
    <citation type="submission" date="2018-07" db="EMBL/GenBank/DDBJ databases">
        <title>The complete nuclear genome of the prasinophyte Chloropicon primus (CCMP1205).</title>
        <authorList>
            <person name="Pombert J.-F."/>
            <person name="Otis C."/>
            <person name="Turmel M."/>
            <person name="Lemieux C."/>
        </authorList>
    </citation>
    <scope>NUCLEOTIDE SEQUENCE [LARGE SCALE GENOMIC DNA]</scope>
    <source>
        <strain evidence="3 4">CCMP1205</strain>
    </source>
</reference>
<dbReference type="EMBL" id="CP031035">
    <property type="protein sequence ID" value="QDZ18737.1"/>
    <property type="molecule type" value="Genomic_DNA"/>
</dbReference>
<feature type="compositionally biased region" description="Polar residues" evidence="1">
    <location>
        <begin position="39"/>
        <end position="48"/>
    </location>
</feature>
<protein>
    <submittedName>
        <fullName evidence="3">Protein serine/threonine phosphatase 2C</fullName>
    </submittedName>
</protein>
<name>A0A5B8MEC8_9CHLO</name>
<accession>A0A5B8MEC8</accession>
<evidence type="ECO:0000313" key="4">
    <source>
        <dbReference type="Proteomes" id="UP000316726"/>
    </source>
</evidence>
<dbReference type="InterPro" id="IPR001932">
    <property type="entry name" value="PPM-type_phosphatase-like_dom"/>
</dbReference>
<dbReference type="SUPFAM" id="SSF81606">
    <property type="entry name" value="PP2C-like"/>
    <property type="match status" value="1"/>
</dbReference>
<dbReference type="AlphaFoldDB" id="A0A5B8MEC8"/>
<dbReference type="Gene3D" id="3.60.40.10">
    <property type="entry name" value="PPM-type phosphatase domain"/>
    <property type="match status" value="1"/>
</dbReference>
<dbReference type="InterPro" id="IPR036457">
    <property type="entry name" value="PPM-type-like_dom_sf"/>
</dbReference>
<feature type="region of interest" description="Disordered" evidence="1">
    <location>
        <begin position="1"/>
        <end position="68"/>
    </location>
</feature>
<dbReference type="InterPro" id="IPR015655">
    <property type="entry name" value="PP2C"/>
</dbReference>
<dbReference type="SMART" id="SM00332">
    <property type="entry name" value="PP2Cc"/>
    <property type="match status" value="1"/>
</dbReference>
<dbReference type="Pfam" id="PF00481">
    <property type="entry name" value="PP2C"/>
    <property type="match status" value="1"/>
</dbReference>
<evidence type="ECO:0000259" key="2">
    <source>
        <dbReference type="PROSITE" id="PS51746"/>
    </source>
</evidence>
<feature type="compositionally biased region" description="Basic and acidic residues" evidence="1">
    <location>
        <begin position="1"/>
        <end position="11"/>
    </location>
</feature>
<evidence type="ECO:0000313" key="3">
    <source>
        <dbReference type="EMBL" id="QDZ18737.1"/>
    </source>
</evidence>
<sequence length="366" mass="40108">MEDLEARKQRLAELTGGDKASPSGGRSKADLARRRRRLSQTAGLQTTQSREKEVSVATSGTGGSLPTDRTYNLGKVTICYSCSTHPGNDPGGMQKTNQDSWLVRENFGEKNMILMGVYDGHGYEGEKISRTVVSKLPGFMTESKEFITGNLRDCFKYALPACNKSLKNSGVIECSLSGSTAVQALLYGDKSVLCANVGDSRAIVGVVESNGKTSVVELSHDHKPTNPEEQERIESSGGRVEPYMYEGEAIGPPRVWLRDEDTPGLCMSRSIGDSIAASVGVIADPDLVEHEFSPQDKYLVFMSDGIFEFISNEEVIEFIHKHAQQGLSPREVGKRLVKEARKKWQEEEEDVIDDCTALVAYLTVEA</sequence>
<organism evidence="3 4">
    <name type="scientific">Chloropicon primus</name>
    <dbReference type="NCBI Taxonomy" id="1764295"/>
    <lineage>
        <taxon>Eukaryota</taxon>
        <taxon>Viridiplantae</taxon>
        <taxon>Chlorophyta</taxon>
        <taxon>Chloropicophyceae</taxon>
        <taxon>Chloropicales</taxon>
        <taxon>Chloropicaceae</taxon>
        <taxon>Chloropicon</taxon>
    </lineage>
</organism>
<dbReference type="STRING" id="1764295.A0A5B8MEC8"/>